<dbReference type="PROSITE" id="PS51257">
    <property type="entry name" value="PROKAR_LIPOPROTEIN"/>
    <property type="match status" value="1"/>
</dbReference>
<proteinExistence type="predicted"/>
<evidence type="ECO:0008006" key="2">
    <source>
        <dbReference type="Google" id="ProtNLM"/>
    </source>
</evidence>
<accession>A0A0S4VWG1</accession>
<dbReference type="EMBL" id="LN899826">
    <property type="protein sequence ID" value="CUV38862.1"/>
    <property type="molecule type" value="Genomic_DNA"/>
</dbReference>
<protein>
    <recommendedName>
        <fullName evidence="2">Lipoprotein</fullName>
    </recommendedName>
</protein>
<dbReference type="AlphaFoldDB" id="A0A0S4VWG1"/>
<sequence length="175" mass="18200">MKLETTKTGMKAEKYIVAICVASALSACSSLSTQFKSADEAVDGPRARLRVSGNVLVKAVPNKDCIDWGAPGAGTVLGGIVGANGYRGRSLGMPGAEKLGRTPMGELYVAAEQSYTLVLLTTPESRQQCSVAATFVPKADVDYDARLILEKGACVASVSTVSGAPVQLTRAQSCR</sequence>
<evidence type="ECO:0000313" key="1">
    <source>
        <dbReference type="EMBL" id="CUV38862.1"/>
    </source>
</evidence>
<gene>
    <name evidence="1" type="ORF">TF3108_v1_190025</name>
</gene>
<reference evidence="1" key="1">
    <citation type="submission" date="2015-10" db="EMBL/GenBank/DDBJ databases">
        <authorList>
            <person name="Gilbert D.G."/>
        </authorList>
    </citation>
    <scope>NUCLEOTIDE SEQUENCE</scope>
    <source>
        <strain evidence="1">Phyl III-seqv23</strain>
    </source>
</reference>
<name>A0A0S4VWG1_RALSL</name>
<organism evidence="1">
    <name type="scientific">Ralstonia solanacearum</name>
    <name type="common">Pseudomonas solanacearum</name>
    <dbReference type="NCBI Taxonomy" id="305"/>
    <lineage>
        <taxon>Bacteria</taxon>
        <taxon>Pseudomonadati</taxon>
        <taxon>Pseudomonadota</taxon>
        <taxon>Betaproteobacteria</taxon>
        <taxon>Burkholderiales</taxon>
        <taxon>Burkholderiaceae</taxon>
        <taxon>Ralstonia</taxon>
        <taxon>Ralstonia solanacearum species complex</taxon>
    </lineage>
</organism>